<evidence type="ECO:0000313" key="1">
    <source>
        <dbReference type="EMBL" id="CEK76010.1"/>
    </source>
</evidence>
<accession>A0A0B7A7R4</accession>
<reference evidence="1" key="1">
    <citation type="submission" date="2014-12" db="EMBL/GenBank/DDBJ databases">
        <title>Insight into the proteome of Arion vulgaris.</title>
        <authorList>
            <person name="Aradska J."/>
            <person name="Bulat T."/>
            <person name="Smidak R."/>
            <person name="Sarate P."/>
            <person name="Gangsoo J."/>
            <person name="Sialana F."/>
            <person name="Bilban M."/>
            <person name="Lubec G."/>
        </authorList>
    </citation>
    <scope>NUCLEOTIDE SEQUENCE</scope>
    <source>
        <tissue evidence="1">Skin</tissue>
    </source>
</reference>
<feature type="non-terminal residue" evidence="1">
    <location>
        <position position="64"/>
    </location>
</feature>
<gene>
    <name evidence="1" type="primary">ORF98012</name>
</gene>
<dbReference type="EMBL" id="HACG01029145">
    <property type="protein sequence ID" value="CEK76010.1"/>
    <property type="molecule type" value="Transcribed_RNA"/>
</dbReference>
<dbReference type="AlphaFoldDB" id="A0A0B7A7R4"/>
<protein>
    <submittedName>
        <fullName evidence="1">Uncharacterized protein</fullName>
    </submittedName>
</protein>
<name>A0A0B7A7R4_9EUPU</name>
<organism evidence="1">
    <name type="scientific">Arion vulgaris</name>
    <dbReference type="NCBI Taxonomy" id="1028688"/>
    <lineage>
        <taxon>Eukaryota</taxon>
        <taxon>Metazoa</taxon>
        <taxon>Spiralia</taxon>
        <taxon>Lophotrochozoa</taxon>
        <taxon>Mollusca</taxon>
        <taxon>Gastropoda</taxon>
        <taxon>Heterobranchia</taxon>
        <taxon>Euthyneura</taxon>
        <taxon>Panpulmonata</taxon>
        <taxon>Eupulmonata</taxon>
        <taxon>Stylommatophora</taxon>
        <taxon>Helicina</taxon>
        <taxon>Arionoidea</taxon>
        <taxon>Arionidae</taxon>
        <taxon>Arion</taxon>
    </lineage>
</organism>
<sequence length="64" mass="7115">MDKGDVILSLGDLLLDIKIDVESIQQLTEFEVTCCTGKAGCLRDKERSLFSQKATVTISMHTLR</sequence>
<proteinExistence type="predicted"/>